<keyword evidence="13" id="KW-1185">Reference proteome</keyword>
<dbReference type="GO" id="GO:0006420">
    <property type="term" value="P:arginyl-tRNA aminoacylation"/>
    <property type="evidence" value="ECO:0007669"/>
    <property type="project" value="InterPro"/>
</dbReference>
<dbReference type="NCBIfam" id="TIGR00211">
    <property type="entry name" value="glyS"/>
    <property type="match status" value="1"/>
</dbReference>
<dbReference type="GO" id="GO:0004820">
    <property type="term" value="F:glycine-tRNA ligase activity"/>
    <property type="evidence" value="ECO:0007669"/>
    <property type="project" value="UniProtKB-UniRule"/>
</dbReference>
<dbReference type="RefSeq" id="WP_093047829.1">
    <property type="nucleotide sequence ID" value="NZ_FOGT01000003.1"/>
</dbReference>
<evidence type="ECO:0000256" key="7">
    <source>
        <dbReference type="ARBA" id="ARBA00022917"/>
    </source>
</evidence>
<sequence>MNNRSMLVEIGLEEMPARFVTKALNEFQERTEQWLNQSRLSFDKVETFATPRRLAVLIHALVEKQEDSEEEAKGPSKKIALDEAGEWSKAAHGFARGQGVTVEDLYFKEVKGEEYVHVKKFTAGEPVQNLLPELKDVILSIPFPKNMKWGTNELRFVRPIKWLVALYGNEVIPFEITNVKTGNTTYGHRFLGSKVELEEASDYRRQLLQEHVIVLPEERKQAIRTQIERLADDEGWTIPIDEELLEEVNNLVEYPTALYGTFDERFLKVPDDVLITSMREHQRYFPVKNDAGDLLPYFVTVRNGDHRHLENVQKGNEKVLRARLADSEFFYQEDLKKPLDSYFPRLESIVYHEELGSVADKVRRIEILAVKIAEKAGANKEELEYTRRAAHLSKADLVTHMVNEFPELEGRMGEEYALKSEEPEEVAAAIREHYLPKQSGDRTPSHAIGAYVSAADKVDTLVTSFGIGNIPTGSQDPHGLRRQTAAVLQVFLDQKWETDLLGFMEEALDLASGLGIIKRPKDDVLKDLLEFVKLRYKNLLHDKGIRYDVVDAVLKSNVGRVDTIVQKGQFLMETLASETFKKDVEAFSRVTNISKKAAGQKTAVESSLLTESQEKTLYDLAESKKESIRGLLEEGKVEEAYEELQEFAPVIHDYFDNIMVMTSNEELKQNRLAQMAMVSDIITSFADFNAIVFHSES</sequence>
<dbReference type="GO" id="GO:0004814">
    <property type="term" value="F:arginine-tRNA ligase activity"/>
    <property type="evidence" value="ECO:0007669"/>
    <property type="project" value="InterPro"/>
</dbReference>
<dbReference type="PRINTS" id="PR01045">
    <property type="entry name" value="TRNASYNTHGB"/>
</dbReference>
<dbReference type="InterPro" id="IPR008909">
    <property type="entry name" value="DALR_anticod-bd"/>
</dbReference>
<comment type="catalytic activity">
    <reaction evidence="9 10">
        <text>tRNA(Gly) + glycine + ATP = glycyl-tRNA(Gly) + AMP + diphosphate</text>
        <dbReference type="Rhea" id="RHEA:16013"/>
        <dbReference type="Rhea" id="RHEA-COMP:9664"/>
        <dbReference type="Rhea" id="RHEA-COMP:9683"/>
        <dbReference type="ChEBI" id="CHEBI:30616"/>
        <dbReference type="ChEBI" id="CHEBI:33019"/>
        <dbReference type="ChEBI" id="CHEBI:57305"/>
        <dbReference type="ChEBI" id="CHEBI:78442"/>
        <dbReference type="ChEBI" id="CHEBI:78522"/>
        <dbReference type="ChEBI" id="CHEBI:456215"/>
        <dbReference type="EC" id="6.1.1.14"/>
    </reaction>
</comment>
<evidence type="ECO:0000256" key="1">
    <source>
        <dbReference type="ARBA" id="ARBA00004496"/>
    </source>
</evidence>
<name>A0A1H9RCD6_9BACI</name>
<dbReference type="HAMAP" id="MF_00255">
    <property type="entry name" value="Gly_tRNA_synth_beta"/>
    <property type="match status" value="1"/>
</dbReference>
<keyword evidence="5 10" id="KW-0547">Nucleotide-binding</keyword>
<comment type="subcellular location">
    <subcellularLocation>
        <location evidence="1 10">Cytoplasm</location>
    </subcellularLocation>
</comment>
<dbReference type="GO" id="GO:0006426">
    <property type="term" value="P:glycyl-tRNA aminoacylation"/>
    <property type="evidence" value="ECO:0007669"/>
    <property type="project" value="UniProtKB-UniRule"/>
</dbReference>
<accession>A0A1H9RCD6</accession>
<dbReference type="InterPro" id="IPR006194">
    <property type="entry name" value="Gly-tRNA-synth_heterodimer"/>
</dbReference>
<evidence type="ECO:0000256" key="3">
    <source>
        <dbReference type="ARBA" id="ARBA00022490"/>
    </source>
</evidence>
<evidence type="ECO:0000256" key="9">
    <source>
        <dbReference type="ARBA" id="ARBA00047937"/>
    </source>
</evidence>
<dbReference type="Pfam" id="PF02092">
    <property type="entry name" value="tRNA_synt_2f"/>
    <property type="match status" value="1"/>
</dbReference>
<keyword evidence="8 10" id="KW-0030">Aminoacyl-tRNA synthetase</keyword>
<feature type="domain" description="DALR anticodon binding" evidence="11">
    <location>
        <begin position="586"/>
        <end position="683"/>
    </location>
</feature>
<evidence type="ECO:0000256" key="6">
    <source>
        <dbReference type="ARBA" id="ARBA00022840"/>
    </source>
</evidence>
<dbReference type="EC" id="6.1.1.14" evidence="10"/>
<reference evidence="13" key="1">
    <citation type="submission" date="2016-10" db="EMBL/GenBank/DDBJ databases">
        <authorList>
            <person name="Varghese N."/>
            <person name="Submissions S."/>
        </authorList>
    </citation>
    <scope>NUCLEOTIDE SEQUENCE [LARGE SCALE GENOMIC DNA]</scope>
    <source>
        <strain evidence="13">S9</strain>
    </source>
</reference>
<evidence type="ECO:0000313" key="13">
    <source>
        <dbReference type="Proteomes" id="UP000198571"/>
    </source>
</evidence>
<evidence type="ECO:0000259" key="11">
    <source>
        <dbReference type="Pfam" id="PF05746"/>
    </source>
</evidence>
<organism evidence="12 13">
    <name type="scientific">Salipaludibacillus aurantiacus</name>
    <dbReference type="NCBI Taxonomy" id="1601833"/>
    <lineage>
        <taxon>Bacteria</taxon>
        <taxon>Bacillati</taxon>
        <taxon>Bacillota</taxon>
        <taxon>Bacilli</taxon>
        <taxon>Bacillales</taxon>
        <taxon>Bacillaceae</taxon>
    </lineage>
</organism>
<keyword evidence="7 10" id="KW-0648">Protein biosynthesis</keyword>
<dbReference type="PANTHER" id="PTHR30075">
    <property type="entry name" value="GLYCYL-TRNA SYNTHETASE"/>
    <property type="match status" value="1"/>
</dbReference>
<dbReference type="InterPro" id="IPR015944">
    <property type="entry name" value="Gly-tRNA-synth_bsu"/>
</dbReference>
<dbReference type="GO" id="GO:0005829">
    <property type="term" value="C:cytosol"/>
    <property type="evidence" value="ECO:0007669"/>
    <property type="project" value="TreeGrafter"/>
</dbReference>
<comment type="similarity">
    <text evidence="2 10">Belongs to the class-II aminoacyl-tRNA synthetase family.</text>
</comment>
<evidence type="ECO:0000256" key="5">
    <source>
        <dbReference type="ARBA" id="ARBA00022741"/>
    </source>
</evidence>
<dbReference type="PANTHER" id="PTHR30075:SF2">
    <property type="entry name" value="GLYCINE--TRNA LIGASE, CHLOROPLASTIC_MITOCHONDRIAL 2"/>
    <property type="match status" value="1"/>
</dbReference>
<keyword evidence="4 10" id="KW-0436">Ligase</keyword>
<evidence type="ECO:0000256" key="2">
    <source>
        <dbReference type="ARBA" id="ARBA00008226"/>
    </source>
</evidence>
<dbReference type="GO" id="GO:0005524">
    <property type="term" value="F:ATP binding"/>
    <property type="evidence" value="ECO:0007669"/>
    <property type="project" value="UniProtKB-UniRule"/>
</dbReference>
<protein>
    <recommendedName>
        <fullName evidence="10">Glycine--tRNA ligase beta subunit</fullName>
        <ecNumber evidence="10">6.1.1.14</ecNumber>
    </recommendedName>
    <alternativeName>
        <fullName evidence="10">Glycyl-tRNA synthetase beta subunit</fullName>
        <shortName evidence="10">GlyRS</shortName>
    </alternativeName>
</protein>
<evidence type="ECO:0000256" key="4">
    <source>
        <dbReference type="ARBA" id="ARBA00022598"/>
    </source>
</evidence>
<dbReference type="Proteomes" id="UP000198571">
    <property type="component" value="Unassembled WGS sequence"/>
</dbReference>
<evidence type="ECO:0000256" key="10">
    <source>
        <dbReference type="HAMAP-Rule" id="MF_00255"/>
    </source>
</evidence>
<keyword evidence="3 10" id="KW-0963">Cytoplasm</keyword>
<gene>
    <name evidence="10" type="primary">glyS</name>
    <name evidence="12" type="ORF">SAMN05518684_10377</name>
</gene>
<dbReference type="AlphaFoldDB" id="A0A1H9RCD6"/>
<comment type="subunit">
    <text evidence="10">Tetramer of two alpha and two beta subunits.</text>
</comment>
<evidence type="ECO:0000256" key="8">
    <source>
        <dbReference type="ARBA" id="ARBA00023146"/>
    </source>
</evidence>
<dbReference type="STRING" id="1601833.SAMN05518684_10377"/>
<dbReference type="Pfam" id="PF05746">
    <property type="entry name" value="DALR_1"/>
    <property type="match status" value="1"/>
</dbReference>
<proteinExistence type="inferred from homology"/>
<dbReference type="EMBL" id="FOGT01000003">
    <property type="protein sequence ID" value="SER70205.1"/>
    <property type="molecule type" value="Genomic_DNA"/>
</dbReference>
<keyword evidence="6 10" id="KW-0067">ATP-binding</keyword>
<dbReference type="PROSITE" id="PS50861">
    <property type="entry name" value="AA_TRNA_LIGASE_II_GLYAB"/>
    <property type="match status" value="1"/>
</dbReference>
<dbReference type="SUPFAM" id="SSF109604">
    <property type="entry name" value="HD-domain/PDEase-like"/>
    <property type="match status" value="1"/>
</dbReference>
<dbReference type="OrthoDB" id="9775440at2"/>
<evidence type="ECO:0000313" key="12">
    <source>
        <dbReference type="EMBL" id="SER70205.1"/>
    </source>
</evidence>